<feature type="transmembrane region" description="Helical" evidence="1">
    <location>
        <begin position="12"/>
        <end position="35"/>
    </location>
</feature>
<feature type="transmembrane region" description="Helical" evidence="1">
    <location>
        <begin position="118"/>
        <end position="135"/>
    </location>
</feature>
<dbReference type="Proteomes" id="UP001620234">
    <property type="component" value="Unassembled WGS sequence"/>
</dbReference>
<feature type="transmembrane region" description="Helical" evidence="1">
    <location>
        <begin position="298"/>
        <end position="316"/>
    </location>
</feature>
<keyword evidence="3" id="KW-1185">Reference proteome</keyword>
<feature type="transmembrane region" description="Helical" evidence="1">
    <location>
        <begin position="355"/>
        <end position="373"/>
    </location>
</feature>
<dbReference type="RefSeq" id="WP_404671972.1">
    <property type="nucleotide sequence ID" value="NZ_JBJDPD010000005.1"/>
</dbReference>
<accession>A0ABW8LBB8</accession>
<sequence>MSDLSWIYDYGFLGIRLFELPSLMVCLLLIIILSYKFTIPVIQRLTLALHCFLPFILNDVLFKVTYMPDQLKYWRGVNAIRNGDLGLVAAFFSDENVLQASAFFAVMPFPTPVSPISLGFYNTFLYIFLFFILYAKNIFTKVSLWFYLLFPSMALYTALSLRETLILFFMVLAVVYARESKVFKSILCMVPIYLIKFQNFYIVGPVVLLYFIFNVAKKGMGLTKALIIGVIGLISLLASAPIALPLVNKFRVAMFVEDGGDPKDIELISGVGDFVLQGLTSGFYFLSKPLPWEATSALQFIQSFENLLVLGILFLITRQAWIKSPDRLAFWLLFLALSMSVYGLVVANYGTAVRYRYAFVMMYILFVCADCSVKKLFPKKSAVA</sequence>
<name>A0ABW8LBB8_9GAMM</name>
<keyword evidence="1" id="KW-1133">Transmembrane helix</keyword>
<protein>
    <recommendedName>
        <fullName evidence="4">EpsG family protein</fullName>
    </recommendedName>
</protein>
<dbReference type="EMBL" id="JBJDPD010000005">
    <property type="protein sequence ID" value="MFK4000680.1"/>
    <property type="molecule type" value="Genomic_DNA"/>
</dbReference>
<evidence type="ECO:0000313" key="2">
    <source>
        <dbReference type="EMBL" id="MFK4000680.1"/>
    </source>
</evidence>
<keyword evidence="1" id="KW-0812">Transmembrane</keyword>
<feature type="transmembrane region" description="Helical" evidence="1">
    <location>
        <begin position="155"/>
        <end position="177"/>
    </location>
</feature>
<keyword evidence="1" id="KW-0472">Membrane</keyword>
<feature type="transmembrane region" description="Helical" evidence="1">
    <location>
        <begin position="225"/>
        <end position="247"/>
    </location>
</feature>
<feature type="transmembrane region" description="Helical" evidence="1">
    <location>
        <begin position="47"/>
        <end position="66"/>
    </location>
</feature>
<comment type="caution">
    <text evidence="2">The sequence shown here is derived from an EMBL/GenBank/DDBJ whole genome shotgun (WGS) entry which is preliminary data.</text>
</comment>
<proteinExistence type="predicted"/>
<feature type="transmembrane region" description="Helical" evidence="1">
    <location>
        <begin position="189"/>
        <end position="213"/>
    </location>
</feature>
<evidence type="ECO:0000313" key="3">
    <source>
        <dbReference type="Proteomes" id="UP001620234"/>
    </source>
</evidence>
<reference evidence="2 3" key="1">
    <citation type="submission" date="2024-11" db="EMBL/GenBank/DDBJ databases">
        <title>The Natural Products Discovery Center: Release of the First 8490 Sequenced Strains for Exploring Actinobacteria Biosynthetic Diversity.</title>
        <authorList>
            <person name="Kalkreuter E."/>
            <person name="Kautsar S.A."/>
            <person name="Yang D."/>
            <person name="Bader C.D."/>
            <person name="Teijaro C.N."/>
            <person name="Fluegel L."/>
            <person name="Davis C.M."/>
            <person name="Simpson J.R."/>
            <person name="Lauterbach L."/>
            <person name="Steele A.D."/>
            <person name="Gui C."/>
            <person name="Meng S."/>
            <person name="Li G."/>
            <person name="Viehrig K."/>
            <person name="Ye F."/>
            <person name="Su P."/>
            <person name="Kiefer A.F."/>
            <person name="Nichols A."/>
            <person name="Cepeda A.J."/>
            <person name="Yan W."/>
            <person name="Fan B."/>
            <person name="Jiang Y."/>
            <person name="Adhikari A."/>
            <person name="Zheng C.-J."/>
            <person name="Schuster L."/>
            <person name="Cowan T.M."/>
            <person name="Smanski M.J."/>
            <person name="Chevrette M.G."/>
            <person name="De Carvalho L.P.S."/>
            <person name="Shen B."/>
        </authorList>
    </citation>
    <scope>NUCLEOTIDE SEQUENCE [LARGE SCALE GENOMIC DNA]</scope>
    <source>
        <strain evidence="2 3">NPDC077433</strain>
    </source>
</reference>
<organism evidence="2 3">
    <name type="scientific">Psychrobacter namhaensis</name>
    <dbReference type="NCBI Taxonomy" id="292734"/>
    <lineage>
        <taxon>Bacteria</taxon>
        <taxon>Pseudomonadati</taxon>
        <taxon>Pseudomonadota</taxon>
        <taxon>Gammaproteobacteria</taxon>
        <taxon>Moraxellales</taxon>
        <taxon>Moraxellaceae</taxon>
        <taxon>Psychrobacter</taxon>
    </lineage>
</organism>
<evidence type="ECO:0000256" key="1">
    <source>
        <dbReference type="SAM" id="Phobius"/>
    </source>
</evidence>
<evidence type="ECO:0008006" key="4">
    <source>
        <dbReference type="Google" id="ProtNLM"/>
    </source>
</evidence>
<feature type="transmembrane region" description="Helical" evidence="1">
    <location>
        <begin position="328"/>
        <end position="349"/>
    </location>
</feature>
<gene>
    <name evidence="2" type="ORF">ACI2I3_04930</name>
</gene>